<keyword evidence="3" id="KW-1185">Reference proteome</keyword>
<sequence length="254" mass="28737">MAGESEAPLDIHVFEPSLPSTSYSSTTKPLSTPSLWTKLIMSAGPSRSYSIHSHRTPSRTLPTTITSSQTYPRDEYRPSSPRSRYTEATLNMFPLQHGKDRPKHTGRYIKNLILSLQMNDHSIERVIQLDHKRTASNFYPGPDRDFEPKRLLLIIKSEKRFYPTHPELDFIRTSNGDLNFFRLSINQSRSILNAQFTFSSTDQQTLKANRTHRYTRATGFNSPGIGPTSSSHPPLLHISGTHSSNNPVYGGSYD</sequence>
<evidence type="ECO:0000256" key="1">
    <source>
        <dbReference type="SAM" id="MobiDB-lite"/>
    </source>
</evidence>
<feature type="compositionally biased region" description="Polar residues" evidence="1">
    <location>
        <begin position="58"/>
        <end position="71"/>
    </location>
</feature>
<feature type="region of interest" description="Disordered" evidence="1">
    <location>
        <begin position="216"/>
        <end position="254"/>
    </location>
</feature>
<organism evidence="2 3">
    <name type="scientific">Sordaria brevicollis</name>
    <dbReference type="NCBI Taxonomy" id="83679"/>
    <lineage>
        <taxon>Eukaryota</taxon>
        <taxon>Fungi</taxon>
        <taxon>Dikarya</taxon>
        <taxon>Ascomycota</taxon>
        <taxon>Pezizomycotina</taxon>
        <taxon>Sordariomycetes</taxon>
        <taxon>Sordariomycetidae</taxon>
        <taxon>Sordariales</taxon>
        <taxon>Sordariaceae</taxon>
        <taxon>Sordaria</taxon>
    </lineage>
</organism>
<evidence type="ECO:0000313" key="3">
    <source>
        <dbReference type="Proteomes" id="UP001281003"/>
    </source>
</evidence>
<reference evidence="2" key="1">
    <citation type="journal article" date="2023" name="Mol. Phylogenet. Evol.">
        <title>Genome-scale phylogeny and comparative genomics of the fungal order Sordariales.</title>
        <authorList>
            <person name="Hensen N."/>
            <person name="Bonometti L."/>
            <person name="Westerberg I."/>
            <person name="Brannstrom I.O."/>
            <person name="Guillou S."/>
            <person name="Cros-Aarteil S."/>
            <person name="Calhoun S."/>
            <person name="Haridas S."/>
            <person name="Kuo A."/>
            <person name="Mondo S."/>
            <person name="Pangilinan J."/>
            <person name="Riley R."/>
            <person name="LaButti K."/>
            <person name="Andreopoulos B."/>
            <person name="Lipzen A."/>
            <person name="Chen C."/>
            <person name="Yan M."/>
            <person name="Daum C."/>
            <person name="Ng V."/>
            <person name="Clum A."/>
            <person name="Steindorff A."/>
            <person name="Ohm R.A."/>
            <person name="Martin F."/>
            <person name="Silar P."/>
            <person name="Natvig D.O."/>
            <person name="Lalanne C."/>
            <person name="Gautier V."/>
            <person name="Ament-Velasquez S.L."/>
            <person name="Kruys A."/>
            <person name="Hutchinson M.I."/>
            <person name="Powell A.J."/>
            <person name="Barry K."/>
            <person name="Miller A.N."/>
            <person name="Grigoriev I.V."/>
            <person name="Debuchy R."/>
            <person name="Gladieux P."/>
            <person name="Hiltunen Thoren M."/>
            <person name="Johannesson H."/>
        </authorList>
    </citation>
    <scope>NUCLEOTIDE SEQUENCE</scope>
    <source>
        <strain evidence="2">FGSC 1904</strain>
    </source>
</reference>
<proteinExistence type="predicted"/>
<feature type="region of interest" description="Disordered" evidence="1">
    <location>
        <begin position="1"/>
        <end position="28"/>
    </location>
</feature>
<feature type="region of interest" description="Disordered" evidence="1">
    <location>
        <begin position="47"/>
        <end position="83"/>
    </location>
</feature>
<dbReference type="Proteomes" id="UP001281003">
    <property type="component" value="Unassembled WGS sequence"/>
</dbReference>
<name>A0AAE0PEF2_SORBR</name>
<dbReference type="EMBL" id="JAUTDP010000006">
    <property type="protein sequence ID" value="KAK3398449.1"/>
    <property type="molecule type" value="Genomic_DNA"/>
</dbReference>
<comment type="caution">
    <text evidence="2">The sequence shown here is derived from an EMBL/GenBank/DDBJ whole genome shotgun (WGS) entry which is preliminary data.</text>
</comment>
<gene>
    <name evidence="2" type="ORF">B0T20DRAFT_479206</name>
</gene>
<protein>
    <submittedName>
        <fullName evidence="2">Uncharacterized protein</fullName>
    </submittedName>
</protein>
<feature type="compositionally biased region" description="Low complexity" evidence="1">
    <location>
        <begin position="16"/>
        <end position="28"/>
    </location>
</feature>
<reference evidence="2" key="2">
    <citation type="submission" date="2023-07" db="EMBL/GenBank/DDBJ databases">
        <authorList>
            <consortium name="Lawrence Berkeley National Laboratory"/>
            <person name="Haridas S."/>
            <person name="Hensen N."/>
            <person name="Bonometti L."/>
            <person name="Westerberg I."/>
            <person name="Brannstrom I.O."/>
            <person name="Guillou S."/>
            <person name="Cros-Aarteil S."/>
            <person name="Calhoun S."/>
            <person name="Kuo A."/>
            <person name="Mondo S."/>
            <person name="Pangilinan J."/>
            <person name="Riley R."/>
            <person name="LaButti K."/>
            <person name="Andreopoulos B."/>
            <person name="Lipzen A."/>
            <person name="Chen C."/>
            <person name="Yanf M."/>
            <person name="Daum C."/>
            <person name="Ng V."/>
            <person name="Clum A."/>
            <person name="Steindorff A."/>
            <person name="Ohm R."/>
            <person name="Martin F."/>
            <person name="Silar P."/>
            <person name="Natvig D."/>
            <person name="Lalanne C."/>
            <person name="Gautier V."/>
            <person name="Ament-velasquez S.L."/>
            <person name="Kruys A."/>
            <person name="Hutchinson M.I."/>
            <person name="Powell A.J."/>
            <person name="Barry K."/>
            <person name="Miller A.N."/>
            <person name="Grigoriev I.V."/>
            <person name="Debuchy R."/>
            <person name="Gladieux P."/>
            <person name="Thoren M.H."/>
            <person name="Johannesson H."/>
        </authorList>
    </citation>
    <scope>NUCLEOTIDE SEQUENCE</scope>
    <source>
        <strain evidence="2">FGSC 1904</strain>
    </source>
</reference>
<dbReference type="AlphaFoldDB" id="A0AAE0PEF2"/>
<evidence type="ECO:0000313" key="2">
    <source>
        <dbReference type="EMBL" id="KAK3398449.1"/>
    </source>
</evidence>
<accession>A0AAE0PEF2</accession>